<sequence length="67" mass="7454">IYLSYYQIARHKKDVKRLSEFLIGTAVTLEPRSDEEKILGGDKAVLANLAVHLPTLLMSPIVSEITS</sequence>
<keyword evidence="2" id="KW-1185">Reference proteome</keyword>
<evidence type="ECO:0000313" key="1">
    <source>
        <dbReference type="EMBL" id="KAF7277222.1"/>
    </source>
</evidence>
<comment type="caution">
    <text evidence="1">The sequence shown here is derived from an EMBL/GenBank/DDBJ whole genome shotgun (WGS) entry which is preliminary data.</text>
</comment>
<evidence type="ECO:0000313" key="2">
    <source>
        <dbReference type="Proteomes" id="UP000625711"/>
    </source>
</evidence>
<gene>
    <name evidence="1" type="ORF">GWI33_009159</name>
</gene>
<proteinExistence type="predicted"/>
<organism evidence="1 2">
    <name type="scientific">Rhynchophorus ferrugineus</name>
    <name type="common">Red palm weevil</name>
    <name type="synonym">Curculio ferrugineus</name>
    <dbReference type="NCBI Taxonomy" id="354439"/>
    <lineage>
        <taxon>Eukaryota</taxon>
        <taxon>Metazoa</taxon>
        <taxon>Ecdysozoa</taxon>
        <taxon>Arthropoda</taxon>
        <taxon>Hexapoda</taxon>
        <taxon>Insecta</taxon>
        <taxon>Pterygota</taxon>
        <taxon>Neoptera</taxon>
        <taxon>Endopterygota</taxon>
        <taxon>Coleoptera</taxon>
        <taxon>Polyphaga</taxon>
        <taxon>Cucujiformia</taxon>
        <taxon>Curculionidae</taxon>
        <taxon>Dryophthorinae</taxon>
        <taxon>Rhynchophorus</taxon>
    </lineage>
</organism>
<feature type="non-terminal residue" evidence="1">
    <location>
        <position position="1"/>
    </location>
</feature>
<accession>A0A834IDQ5</accession>
<dbReference type="AlphaFoldDB" id="A0A834IDQ5"/>
<name>A0A834IDQ5_RHYFE</name>
<reference evidence="1" key="1">
    <citation type="submission" date="2020-08" db="EMBL/GenBank/DDBJ databases">
        <title>Genome sequencing and assembly of the red palm weevil Rhynchophorus ferrugineus.</title>
        <authorList>
            <person name="Dias G.B."/>
            <person name="Bergman C.M."/>
            <person name="Manee M."/>
        </authorList>
    </citation>
    <scope>NUCLEOTIDE SEQUENCE</scope>
    <source>
        <strain evidence="1">AA-2017</strain>
        <tissue evidence="1">Whole larva</tissue>
    </source>
</reference>
<dbReference type="Proteomes" id="UP000625711">
    <property type="component" value="Unassembled WGS sequence"/>
</dbReference>
<dbReference type="EMBL" id="JAACXV010003428">
    <property type="protein sequence ID" value="KAF7277222.1"/>
    <property type="molecule type" value="Genomic_DNA"/>
</dbReference>
<protein>
    <submittedName>
        <fullName evidence="1">Uncharacterized protein</fullName>
    </submittedName>
</protein>